<evidence type="ECO:0000313" key="2">
    <source>
        <dbReference type="EMBL" id="NHN86831.1"/>
    </source>
</evidence>
<dbReference type="Proteomes" id="UP000635278">
    <property type="component" value="Unassembled WGS sequence"/>
</dbReference>
<proteinExistence type="predicted"/>
<feature type="region of interest" description="Disordered" evidence="1">
    <location>
        <begin position="1"/>
        <end position="29"/>
    </location>
</feature>
<keyword evidence="3" id="KW-1185">Reference proteome</keyword>
<name>A0ABX0JUE0_9PROT</name>
<dbReference type="RefSeq" id="WP_173585145.1">
    <property type="nucleotide sequence ID" value="NZ_WOTB01000057.1"/>
</dbReference>
<accession>A0ABX0JUE0</accession>
<evidence type="ECO:0000256" key="1">
    <source>
        <dbReference type="SAM" id="MobiDB-lite"/>
    </source>
</evidence>
<reference evidence="2 3" key="1">
    <citation type="journal article" date="2020" name="Int. J. Syst. Evol. Microbiol.">
        <title>Novel acetic acid bacteria from cider fermentations: Acetobacter conturbans sp. nov. and Acetobacter fallax sp. nov.</title>
        <authorList>
            <person name="Sombolestani A.S."/>
            <person name="Cleenwerck I."/>
            <person name="Cnockaert M."/>
            <person name="Borremans W."/>
            <person name="Wieme A.D."/>
            <person name="De Vuyst L."/>
            <person name="Vandamme P."/>
        </authorList>
    </citation>
    <scope>NUCLEOTIDE SEQUENCE [LARGE SCALE GENOMIC DNA]</scope>
    <source>
        <strain evidence="2 3">LMG 30640</strain>
    </source>
</reference>
<sequence>MTSPTAAVISGWSSRTPSHAGIRDDDADKGRRAAGHIAIDTDWRLLIVKQTWAEISQTVPALR</sequence>
<evidence type="ECO:0000313" key="3">
    <source>
        <dbReference type="Proteomes" id="UP000635278"/>
    </source>
</evidence>
<feature type="compositionally biased region" description="Polar residues" evidence="1">
    <location>
        <begin position="1"/>
        <end position="17"/>
    </location>
</feature>
<comment type="caution">
    <text evidence="2">The sequence shown here is derived from an EMBL/GenBank/DDBJ whole genome shotgun (WGS) entry which is preliminary data.</text>
</comment>
<organism evidence="2 3">
    <name type="scientific">Acetobacter musti</name>
    <dbReference type="NCBI Taxonomy" id="864732"/>
    <lineage>
        <taxon>Bacteria</taxon>
        <taxon>Pseudomonadati</taxon>
        <taxon>Pseudomonadota</taxon>
        <taxon>Alphaproteobacteria</taxon>
        <taxon>Acetobacterales</taxon>
        <taxon>Acetobacteraceae</taxon>
        <taxon>Acetobacter</taxon>
    </lineage>
</organism>
<dbReference type="EMBL" id="WOTB01000057">
    <property type="protein sequence ID" value="NHN86831.1"/>
    <property type="molecule type" value="Genomic_DNA"/>
</dbReference>
<gene>
    <name evidence="2" type="ORF">GOB93_19830</name>
</gene>
<protein>
    <submittedName>
        <fullName evidence="2">Uncharacterized protein</fullName>
    </submittedName>
</protein>